<keyword evidence="3" id="KW-1185">Reference proteome</keyword>
<feature type="region of interest" description="Disordered" evidence="1">
    <location>
        <begin position="373"/>
        <end position="415"/>
    </location>
</feature>
<gene>
    <name evidence="2" type="ORF">ASPBRDRAFT_218858</name>
</gene>
<sequence>MTTLKRHEPPGNLPDLSEENKDLWSQNYISYWMKGEIDADPNVVGKGRTPLTQFFDGTVTPFNQQDPPRVVEWNAFPKLIKSSYPGEPLRWQIADSSRVVQDEYLEWSVSRGPRKYTGDIYSVTFTAEGPEYWQFLASCQKDDFIKLMKDLNSGFASDMNDSDFFLTDAVTKAEVYNPANIWNLLSTTGTIAHLIQPNNTLSAEIDIGAQATVIRKDDKDKVITDADELIRCSKYGNPGRNSDPSIGATINSLARAGAKLTVAEPVALYIRSFDTSSFVFDMNSTSDSSKPDPKDLKPIDKPEEVFQWQRGDISTKHGLRIKIEVPQGRKDKHGNQLLVSNIYDKRTQRHIKYGAQFADYFTMGISAMGALGQKADPKPCYSPSSQAEASVKPSCAEFDGSAHPGFTGAPGSSRA</sequence>
<protein>
    <submittedName>
        <fullName evidence="2">Uncharacterized protein</fullName>
    </submittedName>
</protein>
<dbReference type="AlphaFoldDB" id="A0A1L9UYT9"/>
<proteinExistence type="predicted"/>
<dbReference type="VEuPathDB" id="FungiDB:ASPBRDRAFT_218858"/>
<evidence type="ECO:0000256" key="1">
    <source>
        <dbReference type="SAM" id="MobiDB-lite"/>
    </source>
</evidence>
<evidence type="ECO:0000313" key="3">
    <source>
        <dbReference type="Proteomes" id="UP000184499"/>
    </source>
</evidence>
<dbReference type="Proteomes" id="UP000184499">
    <property type="component" value="Unassembled WGS sequence"/>
</dbReference>
<reference evidence="3" key="1">
    <citation type="journal article" date="2017" name="Genome Biol.">
        <title>Comparative genomics reveals high biological diversity and specific adaptations in the industrially and medically important fungal genus Aspergillus.</title>
        <authorList>
            <person name="de Vries R.P."/>
            <person name="Riley R."/>
            <person name="Wiebenga A."/>
            <person name="Aguilar-Osorio G."/>
            <person name="Amillis S."/>
            <person name="Uchima C.A."/>
            <person name="Anderluh G."/>
            <person name="Asadollahi M."/>
            <person name="Askin M."/>
            <person name="Barry K."/>
            <person name="Battaglia E."/>
            <person name="Bayram O."/>
            <person name="Benocci T."/>
            <person name="Braus-Stromeyer S.A."/>
            <person name="Caldana C."/>
            <person name="Canovas D."/>
            <person name="Cerqueira G.C."/>
            <person name="Chen F."/>
            <person name="Chen W."/>
            <person name="Choi C."/>
            <person name="Clum A."/>
            <person name="Dos Santos R.A."/>
            <person name="Damasio A.R."/>
            <person name="Diallinas G."/>
            <person name="Emri T."/>
            <person name="Fekete E."/>
            <person name="Flipphi M."/>
            <person name="Freyberg S."/>
            <person name="Gallo A."/>
            <person name="Gournas C."/>
            <person name="Habgood R."/>
            <person name="Hainaut M."/>
            <person name="Harispe M.L."/>
            <person name="Henrissat B."/>
            <person name="Hilden K.S."/>
            <person name="Hope R."/>
            <person name="Hossain A."/>
            <person name="Karabika E."/>
            <person name="Karaffa L."/>
            <person name="Karanyi Z."/>
            <person name="Krasevec N."/>
            <person name="Kuo A."/>
            <person name="Kusch H."/>
            <person name="LaButti K."/>
            <person name="Lagendijk E.L."/>
            <person name="Lapidus A."/>
            <person name="Levasseur A."/>
            <person name="Lindquist E."/>
            <person name="Lipzen A."/>
            <person name="Logrieco A.F."/>
            <person name="MacCabe A."/>
            <person name="Maekelae M.R."/>
            <person name="Malavazi I."/>
            <person name="Melin P."/>
            <person name="Meyer V."/>
            <person name="Mielnichuk N."/>
            <person name="Miskei M."/>
            <person name="Molnar A.P."/>
            <person name="Mule G."/>
            <person name="Ngan C.Y."/>
            <person name="Orejas M."/>
            <person name="Orosz E."/>
            <person name="Ouedraogo J.P."/>
            <person name="Overkamp K.M."/>
            <person name="Park H.-S."/>
            <person name="Perrone G."/>
            <person name="Piumi F."/>
            <person name="Punt P.J."/>
            <person name="Ram A.F."/>
            <person name="Ramon A."/>
            <person name="Rauscher S."/>
            <person name="Record E."/>
            <person name="Riano-Pachon D.M."/>
            <person name="Robert V."/>
            <person name="Roehrig J."/>
            <person name="Ruller R."/>
            <person name="Salamov A."/>
            <person name="Salih N.S."/>
            <person name="Samson R.A."/>
            <person name="Sandor E."/>
            <person name="Sanguinetti M."/>
            <person name="Schuetze T."/>
            <person name="Sepcic K."/>
            <person name="Shelest E."/>
            <person name="Sherlock G."/>
            <person name="Sophianopoulou V."/>
            <person name="Squina F.M."/>
            <person name="Sun H."/>
            <person name="Susca A."/>
            <person name="Todd R.B."/>
            <person name="Tsang A."/>
            <person name="Unkles S.E."/>
            <person name="van de Wiele N."/>
            <person name="van Rossen-Uffink D."/>
            <person name="Oliveira J.V."/>
            <person name="Vesth T.C."/>
            <person name="Visser J."/>
            <person name="Yu J.-H."/>
            <person name="Zhou M."/>
            <person name="Andersen M.R."/>
            <person name="Archer D.B."/>
            <person name="Baker S.E."/>
            <person name="Benoit I."/>
            <person name="Brakhage A.A."/>
            <person name="Braus G.H."/>
            <person name="Fischer R."/>
            <person name="Frisvad J.C."/>
            <person name="Goldman G.H."/>
            <person name="Houbraken J."/>
            <person name="Oakley B."/>
            <person name="Pocsi I."/>
            <person name="Scazzocchio C."/>
            <person name="Seiboth B."/>
            <person name="vanKuyk P.A."/>
            <person name="Wortman J."/>
            <person name="Dyer P.S."/>
            <person name="Grigoriev I.V."/>
        </authorList>
    </citation>
    <scope>NUCLEOTIDE SEQUENCE [LARGE SCALE GENOMIC DNA]</scope>
    <source>
        <strain evidence="3">CBS 101740 / IMI 381727 / IBT 21946</strain>
    </source>
</reference>
<organism evidence="2 3">
    <name type="scientific">Aspergillus brasiliensis (strain CBS 101740 / IMI 381727 / IBT 21946)</name>
    <dbReference type="NCBI Taxonomy" id="767769"/>
    <lineage>
        <taxon>Eukaryota</taxon>
        <taxon>Fungi</taxon>
        <taxon>Dikarya</taxon>
        <taxon>Ascomycota</taxon>
        <taxon>Pezizomycotina</taxon>
        <taxon>Eurotiomycetes</taxon>
        <taxon>Eurotiomycetidae</taxon>
        <taxon>Eurotiales</taxon>
        <taxon>Aspergillaceae</taxon>
        <taxon>Aspergillus</taxon>
        <taxon>Aspergillus subgen. Circumdati</taxon>
    </lineage>
</organism>
<dbReference type="OMA" id="EYLEWST"/>
<dbReference type="OrthoDB" id="10253919at2759"/>
<dbReference type="RefSeq" id="XP_067484110.1">
    <property type="nucleotide sequence ID" value="XM_067621969.1"/>
</dbReference>
<accession>A0A1L9UYT9</accession>
<name>A0A1L9UYT9_ASPBC</name>
<evidence type="ECO:0000313" key="2">
    <source>
        <dbReference type="EMBL" id="OJJ76863.1"/>
    </source>
</evidence>
<dbReference type="EMBL" id="KV878679">
    <property type="protein sequence ID" value="OJJ76863.1"/>
    <property type="molecule type" value="Genomic_DNA"/>
</dbReference>
<dbReference type="GeneID" id="93574457"/>